<dbReference type="GeneID" id="25281436"/>
<dbReference type="AlphaFoldDB" id="A0A072PH05"/>
<evidence type="ECO:0000313" key="1">
    <source>
        <dbReference type="EMBL" id="KEF58593.1"/>
    </source>
</evidence>
<dbReference type="Proteomes" id="UP000027920">
    <property type="component" value="Unassembled WGS sequence"/>
</dbReference>
<protein>
    <submittedName>
        <fullName evidence="1">Uncharacterized protein</fullName>
    </submittedName>
</protein>
<dbReference type="RefSeq" id="XP_013261183.1">
    <property type="nucleotide sequence ID" value="XM_013405729.1"/>
</dbReference>
<evidence type="ECO:0000313" key="2">
    <source>
        <dbReference type="Proteomes" id="UP000027920"/>
    </source>
</evidence>
<dbReference type="HOGENOM" id="CLU_1532552_0_0_1"/>
<organism evidence="1 2">
    <name type="scientific">Exophiala aquamarina CBS 119918</name>
    <dbReference type="NCBI Taxonomy" id="1182545"/>
    <lineage>
        <taxon>Eukaryota</taxon>
        <taxon>Fungi</taxon>
        <taxon>Dikarya</taxon>
        <taxon>Ascomycota</taxon>
        <taxon>Pezizomycotina</taxon>
        <taxon>Eurotiomycetes</taxon>
        <taxon>Chaetothyriomycetidae</taxon>
        <taxon>Chaetothyriales</taxon>
        <taxon>Herpotrichiellaceae</taxon>
        <taxon>Exophiala</taxon>
    </lineage>
</organism>
<dbReference type="EMBL" id="AMGV01000004">
    <property type="protein sequence ID" value="KEF58593.1"/>
    <property type="molecule type" value="Genomic_DNA"/>
</dbReference>
<proteinExistence type="predicted"/>
<name>A0A072PH05_9EURO</name>
<reference evidence="1 2" key="1">
    <citation type="submission" date="2013-03" db="EMBL/GenBank/DDBJ databases">
        <title>The Genome Sequence of Exophiala aquamarina CBS 119918.</title>
        <authorList>
            <consortium name="The Broad Institute Genomics Platform"/>
            <person name="Cuomo C."/>
            <person name="de Hoog S."/>
            <person name="Gorbushina A."/>
            <person name="Walker B."/>
            <person name="Young S.K."/>
            <person name="Zeng Q."/>
            <person name="Gargeya S."/>
            <person name="Fitzgerald M."/>
            <person name="Haas B."/>
            <person name="Abouelleil A."/>
            <person name="Allen A.W."/>
            <person name="Alvarado L."/>
            <person name="Arachchi H.M."/>
            <person name="Berlin A.M."/>
            <person name="Chapman S.B."/>
            <person name="Gainer-Dewar J."/>
            <person name="Goldberg J."/>
            <person name="Griggs A."/>
            <person name="Gujja S."/>
            <person name="Hansen M."/>
            <person name="Howarth C."/>
            <person name="Imamovic A."/>
            <person name="Ireland A."/>
            <person name="Larimer J."/>
            <person name="McCowan C."/>
            <person name="Murphy C."/>
            <person name="Pearson M."/>
            <person name="Poon T.W."/>
            <person name="Priest M."/>
            <person name="Roberts A."/>
            <person name="Saif S."/>
            <person name="Shea T."/>
            <person name="Sisk P."/>
            <person name="Sykes S."/>
            <person name="Wortman J."/>
            <person name="Nusbaum C."/>
            <person name="Birren B."/>
        </authorList>
    </citation>
    <scope>NUCLEOTIDE SEQUENCE [LARGE SCALE GENOMIC DNA]</scope>
    <source>
        <strain evidence="1 2">CBS 119918</strain>
    </source>
</reference>
<comment type="caution">
    <text evidence="1">The sequence shown here is derived from an EMBL/GenBank/DDBJ whole genome shotgun (WGS) entry which is preliminary data.</text>
</comment>
<dbReference type="VEuPathDB" id="FungiDB:A1O9_06519"/>
<dbReference type="OrthoDB" id="4145665at2759"/>
<sequence>MSVQAGDALNKTMGILTQLWGSKNIFRRRDGTIDSLTLRCGGRLAMSASYDCYWWWRWEFAGQAYPYDEENGADISNSQHLDPRVRSADRTGVAGSNRPVSPIPKANDTISFANSGGTDWFNPTATFLEDYWLEEPDLQILDWAPPLVNGPLLPANGAALNEHVVDAWHPSNPQV</sequence>
<gene>
    <name evidence="1" type="ORF">A1O9_06519</name>
</gene>
<accession>A0A072PH05</accession>
<keyword evidence="2" id="KW-1185">Reference proteome</keyword>
<dbReference type="STRING" id="1182545.A0A072PH05"/>